<feature type="transmembrane region" description="Helical" evidence="11">
    <location>
        <begin position="135"/>
        <end position="156"/>
    </location>
</feature>
<feature type="region of interest" description="Disordered" evidence="10">
    <location>
        <begin position="532"/>
        <end position="571"/>
    </location>
</feature>
<evidence type="ECO:0000256" key="4">
    <source>
        <dbReference type="ARBA" id="ARBA00022692"/>
    </source>
</evidence>
<dbReference type="GO" id="GO:0000750">
    <property type="term" value="P:pheromone-dependent signal transduction involved in conjugation with cellular fusion"/>
    <property type="evidence" value="ECO:0007669"/>
    <property type="project" value="TreeGrafter"/>
</dbReference>
<feature type="compositionally biased region" description="Polar residues" evidence="10">
    <location>
        <begin position="404"/>
        <end position="433"/>
    </location>
</feature>
<evidence type="ECO:0000256" key="3">
    <source>
        <dbReference type="ARBA" id="ARBA00022507"/>
    </source>
</evidence>
<comment type="similarity">
    <text evidence="2">Belongs to the G-protein coupled receptor 4 family.</text>
</comment>
<feature type="region of interest" description="Disordered" evidence="10">
    <location>
        <begin position="629"/>
        <end position="662"/>
    </location>
</feature>
<dbReference type="Pfam" id="PF02076">
    <property type="entry name" value="STE3"/>
    <property type="match status" value="1"/>
</dbReference>
<evidence type="ECO:0000256" key="6">
    <source>
        <dbReference type="ARBA" id="ARBA00023040"/>
    </source>
</evidence>
<keyword evidence="7 11" id="KW-0472">Membrane</keyword>
<evidence type="ECO:0000256" key="11">
    <source>
        <dbReference type="SAM" id="Phobius"/>
    </source>
</evidence>
<evidence type="ECO:0000256" key="2">
    <source>
        <dbReference type="ARBA" id="ARBA00011085"/>
    </source>
</evidence>
<evidence type="ECO:0000256" key="9">
    <source>
        <dbReference type="ARBA" id="ARBA00023224"/>
    </source>
</evidence>
<keyword evidence="8" id="KW-0675">Receptor</keyword>
<feature type="transmembrane region" description="Helical" evidence="11">
    <location>
        <begin position="51"/>
        <end position="73"/>
    </location>
</feature>
<feature type="transmembrane region" description="Helical" evidence="11">
    <location>
        <begin position="176"/>
        <end position="202"/>
    </location>
</feature>
<dbReference type="OrthoDB" id="2874149at2759"/>
<evidence type="ECO:0000256" key="8">
    <source>
        <dbReference type="ARBA" id="ARBA00023170"/>
    </source>
</evidence>
<dbReference type="InterPro" id="IPR001546">
    <property type="entry name" value="GPCR_Pheromne_A_rcpt"/>
</dbReference>
<dbReference type="PRINTS" id="PR00900">
    <property type="entry name" value="PHEROMONEAR"/>
</dbReference>
<evidence type="ECO:0000256" key="5">
    <source>
        <dbReference type="ARBA" id="ARBA00022989"/>
    </source>
</evidence>
<protein>
    <submittedName>
        <fullName evidence="12">Uncharacterized protein</fullName>
    </submittedName>
</protein>
<sequence>MSSNIITTGSDPPGTNYPVSANAITLPIFSIIFIILLIVPFRLLYRVSNIAACSLVIINIISLIFVAMNAIIWPTDNLSNRWSGHIVCDIQVLVRQALYTAMASTTCCITKFLARAVDTDNACLHETAAMKRRKVIKDCLFCFTIPVLQVALHYVIQLNRYTVMTIYGCVDATDLSWPSIVIVHIWPPIFACLNVYFAVLVICRLRRHRTNFTSTLSSSNSGLSPRRFLKLFSMSVVLLVIYFPVVIYYFYLNVSWPLQAYSWSRIHDPLFWHLIVFWRIADGPSGMQYDAWNWVAFALMIFLFWGCNSEGGEIYRRGLVKLGLARWWPRLRMTLQERRVEKMEREGRTGMSTMGSWTGKFDLISKTMHYFENKEAQSRKQSVATATTLNDGDMTRTSTRKFSHATQPDTNIHPSTHSGYNSRTATAYSPSTHKPSIATASINENDISYSSSAPTCADPDVITAIPRTLSPETIYSHIPHIEHSGAEEITIPAPTSAPVSRKGIFGVFRTHVNPLPLGAFLARGKGSDFNSSSAFTGRHGDSHSRSGDKTKIHTSSNEKQVPVSHFSDDNMNTATTLTTQIWSANNTHRSSDAGLLVSGECEGESVVDDHGNGNGAMDIDEEKYDQEDILTSPRPGTRAYRERERREMIAEREERKRDREGLNVKRTFEVVEERESVSSGCAEGS</sequence>
<comment type="caution">
    <text evidence="12">The sequence shown here is derived from an EMBL/GenBank/DDBJ whole genome shotgun (WGS) entry which is preliminary data.</text>
</comment>
<feature type="transmembrane region" description="Helical" evidence="11">
    <location>
        <begin position="231"/>
        <end position="251"/>
    </location>
</feature>
<feature type="transmembrane region" description="Helical" evidence="11">
    <location>
        <begin position="20"/>
        <end position="39"/>
    </location>
</feature>
<keyword evidence="3" id="KW-0589">Pheromone response</keyword>
<name>W9C1Y5_SCLBF</name>
<dbReference type="AlphaFoldDB" id="W9C1Y5"/>
<feature type="transmembrane region" description="Helical" evidence="11">
    <location>
        <begin position="93"/>
        <end position="114"/>
    </location>
</feature>
<feature type="compositionally biased region" description="Basic and acidic residues" evidence="10">
    <location>
        <begin position="639"/>
        <end position="662"/>
    </location>
</feature>
<proteinExistence type="inferred from homology"/>
<keyword evidence="6" id="KW-0297">G-protein coupled receptor</keyword>
<evidence type="ECO:0000256" key="7">
    <source>
        <dbReference type="ARBA" id="ARBA00023136"/>
    </source>
</evidence>
<reference evidence="12 13" key="1">
    <citation type="journal article" date="2014" name="Genome Announc.">
        <title>Draft genome sequence of Sclerotinia borealis, a psychrophilic plant pathogenic fungus.</title>
        <authorList>
            <person name="Mardanov A.V."/>
            <person name="Beletsky A.V."/>
            <person name="Kadnikov V.V."/>
            <person name="Ignatov A.N."/>
            <person name="Ravin N.V."/>
        </authorList>
    </citation>
    <scope>NUCLEOTIDE SEQUENCE [LARGE SCALE GENOMIC DNA]</scope>
    <source>
        <strain evidence="13">F-4157</strain>
    </source>
</reference>
<dbReference type="InterPro" id="IPR001499">
    <property type="entry name" value="GPCR_STE3"/>
</dbReference>
<keyword evidence="13" id="KW-1185">Reference proteome</keyword>
<evidence type="ECO:0000313" key="13">
    <source>
        <dbReference type="Proteomes" id="UP000019487"/>
    </source>
</evidence>
<feature type="compositionally biased region" description="Basic and acidic residues" evidence="10">
    <location>
        <begin position="538"/>
        <end position="551"/>
    </location>
</feature>
<feature type="transmembrane region" description="Helical" evidence="11">
    <location>
        <begin position="291"/>
        <end position="307"/>
    </location>
</feature>
<keyword evidence="9" id="KW-0807">Transducer</keyword>
<dbReference type="CDD" id="cd14966">
    <property type="entry name" value="7tmD_STE3"/>
    <property type="match status" value="1"/>
</dbReference>
<organism evidence="12 13">
    <name type="scientific">Sclerotinia borealis (strain F-4128)</name>
    <dbReference type="NCBI Taxonomy" id="1432307"/>
    <lineage>
        <taxon>Eukaryota</taxon>
        <taxon>Fungi</taxon>
        <taxon>Dikarya</taxon>
        <taxon>Ascomycota</taxon>
        <taxon>Pezizomycotina</taxon>
        <taxon>Leotiomycetes</taxon>
        <taxon>Helotiales</taxon>
        <taxon>Sclerotiniaceae</taxon>
        <taxon>Sclerotinia</taxon>
    </lineage>
</organism>
<dbReference type="PRINTS" id="PR00899">
    <property type="entry name" value="GPCRSTE3"/>
</dbReference>
<dbReference type="GO" id="GO:0005886">
    <property type="term" value="C:plasma membrane"/>
    <property type="evidence" value="ECO:0007669"/>
    <property type="project" value="TreeGrafter"/>
</dbReference>
<accession>W9C1Y5</accession>
<dbReference type="PANTHER" id="PTHR28097:SF1">
    <property type="entry name" value="PHEROMONE A FACTOR RECEPTOR"/>
    <property type="match status" value="1"/>
</dbReference>
<comment type="subcellular location">
    <subcellularLocation>
        <location evidence="1">Membrane</location>
        <topology evidence="1">Multi-pass membrane protein</topology>
    </subcellularLocation>
</comment>
<evidence type="ECO:0000313" key="12">
    <source>
        <dbReference type="EMBL" id="ESZ90787.1"/>
    </source>
</evidence>
<keyword evidence="5 11" id="KW-1133">Transmembrane helix</keyword>
<dbReference type="Proteomes" id="UP000019487">
    <property type="component" value="Unassembled WGS sequence"/>
</dbReference>
<keyword evidence="4 11" id="KW-0812">Transmembrane</keyword>
<dbReference type="STRING" id="1432307.W9C1Y5"/>
<feature type="region of interest" description="Disordered" evidence="10">
    <location>
        <begin position="401"/>
        <end position="433"/>
    </location>
</feature>
<dbReference type="PANTHER" id="PTHR28097">
    <property type="entry name" value="PHEROMONE A FACTOR RECEPTOR"/>
    <property type="match status" value="1"/>
</dbReference>
<dbReference type="HOGENOM" id="CLU_027972_0_0_1"/>
<dbReference type="GO" id="GO:0004933">
    <property type="term" value="F:mating-type a-factor pheromone receptor activity"/>
    <property type="evidence" value="ECO:0007669"/>
    <property type="project" value="InterPro"/>
</dbReference>
<evidence type="ECO:0000256" key="10">
    <source>
        <dbReference type="SAM" id="MobiDB-lite"/>
    </source>
</evidence>
<evidence type="ECO:0000256" key="1">
    <source>
        <dbReference type="ARBA" id="ARBA00004141"/>
    </source>
</evidence>
<dbReference type="EMBL" id="AYSA01000576">
    <property type="protein sequence ID" value="ESZ90787.1"/>
    <property type="molecule type" value="Genomic_DNA"/>
</dbReference>
<gene>
    <name evidence="12" type="ORF">SBOR_8835</name>
</gene>